<dbReference type="EMBL" id="LWCA01003219">
    <property type="protein sequence ID" value="OAF63552.1"/>
    <property type="molecule type" value="Genomic_DNA"/>
</dbReference>
<keyword evidence="2" id="KW-1185">Reference proteome</keyword>
<name>A0A177APU3_9BILA</name>
<dbReference type="Proteomes" id="UP000078046">
    <property type="component" value="Unassembled WGS sequence"/>
</dbReference>
<evidence type="ECO:0000313" key="2">
    <source>
        <dbReference type="Proteomes" id="UP000078046"/>
    </source>
</evidence>
<reference evidence="1 2" key="1">
    <citation type="submission" date="2016-04" db="EMBL/GenBank/DDBJ databases">
        <title>The genome of Intoshia linei affirms orthonectids as highly simplified spiralians.</title>
        <authorList>
            <person name="Mikhailov K.V."/>
            <person name="Slusarev G.S."/>
            <person name="Nikitin M.A."/>
            <person name="Logacheva M.D."/>
            <person name="Penin A."/>
            <person name="Aleoshin V."/>
            <person name="Panchin Y.V."/>
        </authorList>
    </citation>
    <scope>NUCLEOTIDE SEQUENCE [LARGE SCALE GENOMIC DNA]</scope>
    <source>
        <strain evidence="1">Intl2013</strain>
        <tissue evidence="1">Whole animal</tissue>
    </source>
</reference>
<comment type="caution">
    <text evidence="1">The sequence shown here is derived from an EMBL/GenBank/DDBJ whole genome shotgun (WGS) entry which is preliminary data.</text>
</comment>
<dbReference type="AlphaFoldDB" id="A0A177APU3"/>
<evidence type="ECO:0000313" key="1">
    <source>
        <dbReference type="EMBL" id="OAF63552.1"/>
    </source>
</evidence>
<protein>
    <submittedName>
        <fullName evidence="1">Uncharacterized protein</fullName>
    </submittedName>
</protein>
<sequence length="18" mass="1880">GMNGKDKERPNNSSAGDC</sequence>
<gene>
    <name evidence="1" type="ORF">A3Q56_08739</name>
</gene>
<feature type="non-terminal residue" evidence="1">
    <location>
        <position position="1"/>
    </location>
</feature>
<accession>A0A177APU3</accession>
<organism evidence="1 2">
    <name type="scientific">Intoshia linei</name>
    <dbReference type="NCBI Taxonomy" id="1819745"/>
    <lineage>
        <taxon>Eukaryota</taxon>
        <taxon>Metazoa</taxon>
        <taxon>Spiralia</taxon>
        <taxon>Lophotrochozoa</taxon>
        <taxon>Mesozoa</taxon>
        <taxon>Orthonectida</taxon>
        <taxon>Rhopaluridae</taxon>
        <taxon>Intoshia</taxon>
    </lineage>
</organism>
<proteinExistence type="predicted"/>